<dbReference type="Proteomes" id="UP000237684">
    <property type="component" value="Unassembled WGS sequence"/>
</dbReference>
<feature type="binding site" evidence="11">
    <location>
        <position position="33"/>
    </location>
    <ligand>
        <name>Mg(2+)</name>
        <dbReference type="ChEBI" id="CHEBI:18420"/>
        <label>1</label>
    </ligand>
</feature>
<dbReference type="PROSITE" id="PS50879">
    <property type="entry name" value="RNASE_H_1"/>
    <property type="match status" value="1"/>
</dbReference>
<evidence type="ECO:0000256" key="2">
    <source>
        <dbReference type="ARBA" id="ARBA00004065"/>
    </source>
</evidence>
<gene>
    <name evidence="11" type="primary">rnhA</name>
    <name evidence="13" type="ORF">B1R32_10320</name>
</gene>
<evidence type="ECO:0000256" key="11">
    <source>
        <dbReference type="HAMAP-Rule" id="MF_00042"/>
    </source>
</evidence>
<dbReference type="InterPro" id="IPR012337">
    <property type="entry name" value="RNaseH-like_sf"/>
</dbReference>
<comment type="similarity">
    <text evidence="3 11">Belongs to the RNase H family.</text>
</comment>
<dbReference type="GO" id="GO:0004523">
    <property type="term" value="F:RNA-DNA hybrid ribonuclease activity"/>
    <property type="evidence" value="ECO:0007669"/>
    <property type="project" value="UniProtKB-UniRule"/>
</dbReference>
<dbReference type="InterPro" id="IPR002156">
    <property type="entry name" value="RNaseH_domain"/>
</dbReference>
<dbReference type="AlphaFoldDB" id="A0A2S8SVD4"/>
<dbReference type="Gene3D" id="3.30.420.10">
    <property type="entry name" value="Ribonuclease H-like superfamily/Ribonuclease H"/>
    <property type="match status" value="1"/>
</dbReference>
<dbReference type="EMBL" id="NIGF01000003">
    <property type="protein sequence ID" value="PQV64753.1"/>
    <property type="molecule type" value="Genomic_DNA"/>
</dbReference>
<keyword evidence="8 11" id="KW-0255">Endonuclease</keyword>
<organism evidence="13 14">
    <name type="scientific">Abditibacterium utsteinense</name>
    <dbReference type="NCBI Taxonomy" id="1960156"/>
    <lineage>
        <taxon>Bacteria</taxon>
        <taxon>Pseudomonadati</taxon>
        <taxon>Abditibacteriota</taxon>
        <taxon>Abditibacteriia</taxon>
        <taxon>Abditibacteriales</taxon>
        <taxon>Abditibacteriaceae</taxon>
        <taxon>Abditibacterium</taxon>
    </lineage>
</organism>
<comment type="caution">
    <text evidence="13">The sequence shown here is derived from an EMBL/GenBank/DDBJ whole genome shotgun (WGS) entry which is preliminary data.</text>
</comment>
<evidence type="ECO:0000256" key="8">
    <source>
        <dbReference type="ARBA" id="ARBA00022759"/>
    </source>
</evidence>
<evidence type="ECO:0000256" key="1">
    <source>
        <dbReference type="ARBA" id="ARBA00000077"/>
    </source>
</evidence>
<accession>A0A2S8SVD4</accession>
<dbReference type="EC" id="3.1.26.4" evidence="5 11"/>
<evidence type="ECO:0000256" key="10">
    <source>
        <dbReference type="ARBA" id="ARBA00022842"/>
    </source>
</evidence>
<evidence type="ECO:0000259" key="12">
    <source>
        <dbReference type="PROSITE" id="PS50879"/>
    </source>
</evidence>
<dbReference type="GO" id="GO:0005737">
    <property type="term" value="C:cytoplasm"/>
    <property type="evidence" value="ECO:0007669"/>
    <property type="project" value="UniProtKB-SubCell"/>
</dbReference>
<dbReference type="GO" id="GO:0043137">
    <property type="term" value="P:DNA replication, removal of RNA primer"/>
    <property type="evidence" value="ECO:0007669"/>
    <property type="project" value="TreeGrafter"/>
</dbReference>
<evidence type="ECO:0000256" key="6">
    <source>
        <dbReference type="ARBA" id="ARBA00022722"/>
    </source>
</evidence>
<feature type="binding site" evidence="11">
    <location>
        <position position="157"/>
    </location>
    <ligand>
        <name>Mg(2+)</name>
        <dbReference type="ChEBI" id="CHEBI:18420"/>
        <label>2</label>
    </ligand>
</feature>
<dbReference type="PANTHER" id="PTHR10642:SF26">
    <property type="entry name" value="RIBONUCLEASE H1"/>
    <property type="match status" value="1"/>
</dbReference>
<feature type="binding site" evidence="11">
    <location>
        <position position="71"/>
    </location>
    <ligand>
        <name>Mg(2+)</name>
        <dbReference type="ChEBI" id="CHEBI:18420"/>
        <label>1</label>
    </ligand>
</feature>
<dbReference type="InterPro" id="IPR050092">
    <property type="entry name" value="RNase_H"/>
</dbReference>
<evidence type="ECO:0000313" key="14">
    <source>
        <dbReference type="Proteomes" id="UP000237684"/>
    </source>
</evidence>
<protein>
    <recommendedName>
        <fullName evidence="5 11">Ribonuclease H</fullName>
        <shortName evidence="11">RNase H</shortName>
        <ecNumber evidence="5 11">3.1.26.4</ecNumber>
    </recommendedName>
</protein>
<feature type="binding site" evidence="11">
    <location>
        <position position="93"/>
    </location>
    <ligand>
        <name>Mg(2+)</name>
        <dbReference type="ChEBI" id="CHEBI:18420"/>
        <label>1</label>
    </ligand>
</feature>
<dbReference type="HAMAP" id="MF_00042">
    <property type="entry name" value="RNase_H"/>
    <property type="match status" value="1"/>
</dbReference>
<dbReference type="SUPFAM" id="SSF53098">
    <property type="entry name" value="Ribonuclease H-like"/>
    <property type="match status" value="1"/>
</dbReference>
<sequence>MLKKQNLELMFEGADQSPSPRVGSLSEAVIYCDGACSGNPGPGGWGTIVEQNGQSRELSGGSPKATNNQMEIQAMIEGLKAVTPGTRVKIVTDSEYVAKGATTWIKGWIRNGWKTASKAPVKNQELWQELHELLQSRPHKIEWVKGHAGHEQNERCDELARRAIDKIRS</sequence>
<dbReference type="InterPro" id="IPR036397">
    <property type="entry name" value="RNaseH_sf"/>
</dbReference>
<dbReference type="FunCoup" id="A0A2S8SVD4">
    <property type="interactions" value="39"/>
</dbReference>
<comment type="function">
    <text evidence="2 11">Endonuclease that specifically degrades the RNA of RNA-DNA hybrids.</text>
</comment>
<reference evidence="13 14" key="1">
    <citation type="journal article" date="2018" name="Syst. Appl. Microbiol.">
        <title>Abditibacterium utsteinense sp. nov., the first cultivated member of candidate phylum FBP, isolated from ice-free Antarctic soil samples.</title>
        <authorList>
            <person name="Tahon G."/>
            <person name="Tytgat B."/>
            <person name="Lebbe L."/>
            <person name="Carlier A."/>
            <person name="Willems A."/>
        </authorList>
    </citation>
    <scope>NUCLEOTIDE SEQUENCE [LARGE SCALE GENOMIC DNA]</scope>
    <source>
        <strain evidence="13 14">LMG 29911</strain>
    </source>
</reference>
<dbReference type="FunFam" id="3.30.420.10:FF:000089">
    <property type="entry name" value="Ribonuclease H"/>
    <property type="match status" value="1"/>
</dbReference>
<dbReference type="CDD" id="cd09278">
    <property type="entry name" value="RNase_HI_prokaryote_like"/>
    <property type="match status" value="1"/>
</dbReference>
<comment type="catalytic activity">
    <reaction evidence="1 11">
        <text>Endonucleolytic cleavage to 5'-phosphomonoester.</text>
        <dbReference type="EC" id="3.1.26.4"/>
    </reaction>
</comment>
<keyword evidence="6 11" id="KW-0540">Nuclease</keyword>
<keyword evidence="14" id="KW-1185">Reference proteome</keyword>
<evidence type="ECO:0000256" key="9">
    <source>
        <dbReference type="ARBA" id="ARBA00022801"/>
    </source>
</evidence>
<feature type="domain" description="RNase H type-1" evidence="12">
    <location>
        <begin position="24"/>
        <end position="165"/>
    </location>
</feature>
<keyword evidence="11" id="KW-0963">Cytoplasm</keyword>
<keyword evidence="7 11" id="KW-0479">Metal-binding</keyword>
<evidence type="ECO:0000256" key="7">
    <source>
        <dbReference type="ARBA" id="ARBA00022723"/>
    </source>
</evidence>
<evidence type="ECO:0000256" key="4">
    <source>
        <dbReference type="ARBA" id="ARBA00011245"/>
    </source>
</evidence>
<keyword evidence="9 11" id="KW-0378">Hydrolase</keyword>
<proteinExistence type="inferred from homology"/>
<dbReference type="Pfam" id="PF00075">
    <property type="entry name" value="RNase_H"/>
    <property type="match status" value="1"/>
</dbReference>
<evidence type="ECO:0000256" key="3">
    <source>
        <dbReference type="ARBA" id="ARBA00005300"/>
    </source>
</evidence>
<dbReference type="GO" id="GO:0000287">
    <property type="term" value="F:magnesium ion binding"/>
    <property type="evidence" value="ECO:0007669"/>
    <property type="project" value="UniProtKB-UniRule"/>
</dbReference>
<comment type="subcellular location">
    <subcellularLocation>
        <location evidence="11">Cytoplasm</location>
    </subcellularLocation>
</comment>
<dbReference type="InterPro" id="IPR022892">
    <property type="entry name" value="RNaseHI"/>
</dbReference>
<dbReference type="GO" id="GO:0003676">
    <property type="term" value="F:nucleic acid binding"/>
    <property type="evidence" value="ECO:0007669"/>
    <property type="project" value="InterPro"/>
</dbReference>
<comment type="subunit">
    <text evidence="4 11">Monomer.</text>
</comment>
<dbReference type="PANTHER" id="PTHR10642">
    <property type="entry name" value="RIBONUCLEASE H1"/>
    <property type="match status" value="1"/>
</dbReference>
<dbReference type="InParanoid" id="A0A2S8SVD4"/>
<keyword evidence="10 11" id="KW-0460">Magnesium</keyword>
<evidence type="ECO:0000256" key="5">
    <source>
        <dbReference type="ARBA" id="ARBA00012180"/>
    </source>
</evidence>
<feature type="binding site" evidence="11">
    <location>
        <position position="33"/>
    </location>
    <ligand>
        <name>Mg(2+)</name>
        <dbReference type="ChEBI" id="CHEBI:18420"/>
        <label>2</label>
    </ligand>
</feature>
<comment type="cofactor">
    <cofactor evidence="11">
        <name>Mg(2+)</name>
        <dbReference type="ChEBI" id="CHEBI:18420"/>
    </cofactor>
    <text evidence="11">Binds 1 Mg(2+) ion per subunit. May bind a second metal ion at a regulatory site, or after substrate binding.</text>
</comment>
<name>A0A2S8SVD4_9BACT</name>
<dbReference type="NCBIfam" id="NF001236">
    <property type="entry name" value="PRK00203.1"/>
    <property type="match status" value="1"/>
</dbReference>
<evidence type="ECO:0000313" key="13">
    <source>
        <dbReference type="EMBL" id="PQV64753.1"/>
    </source>
</evidence>